<dbReference type="Proteomes" id="UP000054144">
    <property type="component" value="Unassembled WGS sequence"/>
</dbReference>
<keyword evidence="1" id="KW-0472">Membrane</keyword>
<sequence>MPSAPLFFTRLSIYGMALVWGIISLSFGLDATVKQNKLKSHVRHAVGDTAAIRLVDNNIVQPLIAVEVFCVLTFIAGILAVIGLFIRSWSNKIMLRVQGYVWAFLTVALFATQIPYSNVLRKDTIFVQAWFPNGTEFTQAQLEATASALGVNLYYKHHDFLLWYAVMPWIAFLFTLLSTIVSFEAKPIEEHSHVRDEEKKAPIHE</sequence>
<dbReference type="OrthoDB" id="2560085at2759"/>
<evidence type="ECO:0000313" key="3">
    <source>
        <dbReference type="Proteomes" id="UP000054144"/>
    </source>
</evidence>
<feature type="transmembrane region" description="Helical" evidence="1">
    <location>
        <begin position="97"/>
        <end position="116"/>
    </location>
</feature>
<dbReference type="AlphaFoldDB" id="A0A0D7A226"/>
<evidence type="ECO:0000313" key="2">
    <source>
        <dbReference type="EMBL" id="KIY44848.1"/>
    </source>
</evidence>
<feature type="transmembrane region" description="Helical" evidence="1">
    <location>
        <begin position="63"/>
        <end position="85"/>
    </location>
</feature>
<proteinExistence type="predicted"/>
<accession>A0A0D7A226</accession>
<evidence type="ECO:0000256" key="1">
    <source>
        <dbReference type="SAM" id="Phobius"/>
    </source>
</evidence>
<feature type="transmembrane region" description="Helical" evidence="1">
    <location>
        <begin position="161"/>
        <end position="183"/>
    </location>
</feature>
<reference evidence="2 3" key="1">
    <citation type="journal article" date="2015" name="Fungal Genet. Biol.">
        <title>Evolution of novel wood decay mechanisms in Agaricales revealed by the genome sequences of Fistulina hepatica and Cylindrobasidium torrendii.</title>
        <authorList>
            <person name="Floudas D."/>
            <person name="Held B.W."/>
            <person name="Riley R."/>
            <person name="Nagy L.G."/>
            <person name="Koehler G."/>
            <person name="Ransdell A.S."/>
            <person name="Younus H."/>
            <person name="Chow J."/>
            <person name="Chiniquy J."/>
            <person name="Lipzen A."/>
            <person name="Tritt A."/>
            <person name="Sun H."/>
            <person name="Haridas S."/>
            <person name="LaButti K."/>
            <person name="Ohm R.A."/>
            <person name="Kues U."/>
            <person name="Blanchette R.A."/>
            <person name="Grigoriev I.V."/>
            <person name="Minto R.E."/>
            <person name="Hibbett D.S."/>
        </authorList>
    </citation>
    <scope>NUCLEOTIDE SEQUENCE [LARGE SCALE GENOMIC DNA]</scope>
    <source>
        <strain evidence="2 3">ATCC 64428</strain>
    </source>
</reference>
<keyword evidence="3" id="KW-1185">Reference proteome</keyword>
<name>A0A0D7A226_9AGAR</name>
<keyword evidence="1" id="KW-1133">Transmembrane helix</keyword>
<gene>
    <name evidence="2" type="ORF">FISHEDRAFT_77068</name>
</gene>
<keyword evidence="1" id="KW-0812">Transmembrane</keyword>
<protein>
    <submittedName>
        <fullName evidence="2">Uncharacterized protein</fullName>
    </submittedName>
</protein>
<feature type="transmembrane region" description="Helical" evidence="1">
    <location>
        <begin position="7"/>
        <end position="29"/>
    </location>
</feature>
<organism evidence="2 3">
    <name type="scientific">Fistulina hepatica ATCC 64428</name>
    <dbReference type="NCBI Taxonomy" id="1128425"/>
    <lineage>
        <taxon>Eukaryota</taxon>
        <taxon>Fungi</taxon>
        <taxon>Dikarya</taxon>
        <taxon>Basidiomycota</taxon>
        <taxon>Agaricomycotina</taxon>
        <taxon>Agaricomycetes</taxon>
        <taxon>Agaricomycetidae</taxon>
        <taxon>Agaricales</taxon>
        <taxon>Fistulinaceae</taxon>
        <taxon>Fistulina</taxon>
    </lineage>
</organism>
<dbReference type="EMBL" id="KN882064">
    <property type="protein sequence ID" value="KIY44848.1"/>
    <property type="molecule type" value="Genomic_DNA"/>
</dbReference>